<dbReference type="AlphaFoldDB" id="A0AAN8KC44"/>
<dbReference type="SMART" id="SM00409">
    <property type="entry name" value="IG"/>
    <property type="match status" value="1"/>
</dbReference>
<dbReference type="InterPro" id="IPR037448">
    <property type="entry name" value="Zig-8"/>
</dbReference>
<protein>
    <recommendedName>
        <fullName evidence="2">Ig-like domain-containing protein</fullName>
    </recommendedName>
</protein>
<evidence type="ECO:0000259" key="2">
    <source>
        <dbReference type="PROSITE" id="PS50835"/>
    </source>
</evidence>
<evidence type="ECO:0000313" key="3">
    <source>
        <dbReference type="EMBL" id="KAK6192268.1"/>
    </source>
</evidence>
<feature type="domain" description="Ig-like" evidence="2">
    <location>
        <begin position="29"/>
        <end position="131"/>
    </location>
</feature>
<dbReference type="PROSITE" id="PS50835">
    <property type="entry name" value="IG_LIKE"/>
    <property type="match status" value="1"/>
</dbReference>
<feature type="chain" id="PRO_5042991006" description="Ig-like domain-containing protein" evidence="1">
    <location>
        <begin position="21"/>
        <end position="134"/>
    </location>
</feature>
<proteinExistence type="predicted"/>
<dbReference type="Gene3D" id="2.60.40.10">
    <property type="entry name" value="Immunoglobulins"/>
    <property type="match status" value="1"/>
</dbReference>
<evidence type="ECO:0000313" key="4">
    <source>
        <dbReference type="Proteomes" id="UP001347796"/>
    </source>
</evidence>
<dbReference type="InterPro" id="IPR007110">
    <property type="entry name" value="Ig-like_dom"/>
</dbReference>
<dbReference type="EMBL" id="JAZGQO010000002">
    <property type="protein sequence ID" value="KAK6192268.1"/>
    <property type="molecule type" value="Genomic_DNA"/>
</dbReference>
<dbReference type="GO" id="GO:0050808">
    <property type="term" value="P:synapse organization"/>
    <property type="evidence" value="ECO:0007669"/>
    <property type="project" value="TreeGrafter"/>
</dbReference>
<feature type="signal peptide" evidence="1">
    <location>
        <begin position="1"/>
        <end position="20"/>
    </location>
</feature>
<keyword evidence="4" id="KW-1185">Reference proteome</keyword>
<sequence>MIQVSLLVSIALLHLTTARATRNQIYSPPTFDETEENVTARVGDTARLPCSVQNLGDKRVVWYKVDQPAPITIGEYIFVSDWNYHLEHRLTSTSSSEWNLLIQDVNYQYAGVYTCKISGRSESAARYVTLNVVG</sequence>
<dbReference type="GO" id="GO:0032589">
    <property type="term" value="C:neuron projection membrane"/>
    <property type="evidence" value="ECO:0007669"/>
    <property type="project" value="TreeGrafter"/>
</dbReference>
<dbReference type="PANTHER" id="PTHR23279">
    <property type="entry name" value="DEFECTIVE PROBOSCIS EXTENSION RESPONSE DPR -RELATED"/>
    <property type="match status" value="1"/>
</dbReference>
<dbReference type="InterPro" id="IPR013783">
    <property type="entry name" value="Ig-like_fold"/>
</dbReference>
<dbReference type="InterPro" id="IPR013098">
    <property type="entry name" value="Ig_I-set"/>
</dbReference>
<accession>A0AAN8KC44</accession>
<dbReference type="Proteomes" id="UP001347796">
    <property type="component" value="Unassembled WGS sequence"/>
</dbReference>
<dbReference type="Pfam" id="PF07679">
    <property type="entry name" value="I-set"/>
    <property type="match status" value="1"/>
</dbReference>
<name>A0AAN8KC44_PATCE</name>
<comment type="caution">
    <text evidence="3">The sequence shown here is derived from an EMBL/GenBank/DDBJ whole genome shotgun (WGS) entry which is preliminary data.</text>
</comment>
<dbReference type="InterPro" id="IPR036179">
    <property type="entry name" value="Ig-like_dom_sf"/>
</dbReference>
<organism evidence="3 4">
    <name type="scientific">Patella caerulea</name>
    <name type="common">Rayed Mediterranean limpet</name>
    <dbReference type="NCBI Taxonomy" id="87958"/>
    <lineage>
        <taxon>Eukaryota</taxon>
        <taxon>Metazoa</taxon>
        <taxon>Spiralia</taxon>
        <taxon>Lophotrochozoa</taxon>
        <taxon>Mollusca</taxon>
        <taxon>Gastropoda</taxon>
        <taxon>Patellogastropoda</taxon>
        <taxon>Patelloidea</taxon>
        <taxon>Patellidae</taxon>
        <taxon>Patella</taxon>
    </lineage>
</organism>
<dbReference type="SUPFAM" id="SSF48726">
    <property type="entry name" value="Immunoglobulin"/>
    <property type="match status" value="1"/>
</dbReference>
<keyword evidence="1" id="KW-0732">Signal</keyword>
<gene>
    <name evidence="3" type="ORF">SNE40_003767</name>
</gene>
<reference evidence="3 4" key="1">
    <citation type="submission" date="2024-01" db="EMBL/GenBank/DDBJ databases">
        <title>The genome of the rayed Mediterranean limpet Patella caerulea (Linnaeus, 1758).</title>
        <authorList>
            <person name="Anh-Thu Weber A."/>
            <person name="Halstead-Nussloch G."/>
        </authorList>
    </citation>
    <scope>NUCLEOTIDE SEQUENCE [LARGE SCALE GENOMIC DNA]</scope>
    <source>
        <strain evidence="3">AATW-2023a</strain>
        <tissue evidence="3">Whole specimen</tissue>
    </source>
</reference>
<dbReference type="PANTHER" id="PTHR23279:SF36">
    <property type="entry name" value="DEFECTIVE PROBOSCIS EXTENSION RESPONSE 9, ISOFORM A"/>
    <property type="match status" value="1"/>
</dbReference>
<dbReference type="InterPro" id="IPR003599">
    <property type="entry name" value="Ig_sub"/>
</dbReference>
<evidence type="ECO:0000256" key="1">
    <source>
        <dbReference type="SAM" id="SignalP"/>
    </source>
</evidence>
<dbReference type="SMART" id="SM00408">
    <property type="entry name" value="IGc2"/>
    <property type="match status" value="1"/>
</dbReference>
<dbReference type="InterPro" id="IPR003598">
    <property type="entry name" value="Ig_sub2"/>
</dbReference>